<comment type="pathway">
    <text evidence="1">Mycotoxin biosynthesis.</text>
</comment>
<protein>
    <recommendedName>
        <fullName evidence="7">Tat pathway signal sequence</fullName>
    </recommendedName>
</protein>
<reference evidence="5" key="1">
    <citation type="journal article" date="2020" name="Stud. Mycol.">
        <title>101 Dothideomycetes genomes: a test case for predicting lifestyles and emergence of pathogens.</title>
        <authorList>
            <person name="Haridas S."/>
            <person name="Albert R."/>
            <person name="Binder M."/>
            <person name="Bloem J."/>
            <person name="Labutti K."/>
            <person name="Salamov A."/>
            <person name="Andreopoulos B."/>
            <person name="Baker S."/>
            <person name="Barry K."/>
            <person name="Bills G."/>
            <person name="Bluhm B."/>
            <person name="Cannon C."/>
            <person name="Castanera R."/>
            <person name="Culley D."/>
            <person name="Daum C."/>
            <person name="Ezra D."/>
            <person name="Gonzalez J."/>
            <person name="Henrissat B."/>
            <person name="Kuo A."/>
            <person name="Liang C."/>
            <person name="Lipzen A."/>
            <person name="Lutzoni F."/>
            <person name="Magnuson J."/>
            <person name="Mondo S."/>
            <person name="Nolan M."/>
            <person name="Ohm R."/>
            <person name="Pangilinan J."/>
            <person name="Park H.-J."/>
            <person name="Ramirez L."/>
            <person name="Alfaro M."/>
            <person name="Sun H."/>
            <person name="Tritt A."/>
            <person name="Yoshinaga Y."/>
            <person name="Zwiers L.-H."/>
            <person name="Turgeon B."/>
            <person name="Goodwin S."/>
            <person name="Spatafora J."/>
            <person name="Crous P."/>
            <person name="Grigoriev I."/>
        </authorList>
    </citation>
    <scope>NUCLEOTIDE SEQUENCE</scope>
    <source>
        <strain evidence="5">CBS 627.86</strain>
    </source>
</reference>
<keyword evidence="4" id="KW-1133">Transmembrane helix</keyword>
<evidence type="ECO:0000313" key="5">
    <source>
        <dbReference type="EMBL" id="KAF2116526.1"/>
    </source>
</evidence>
<dbReference type="GO" id="GO:0043386">
    <property type="term" value="P:mycotoxin biosynthetic process"/>
    <property type="evidence" value="ECO:0007669"/>
    <property type="project" value="InterPro"/>
</dbReference>
<feature type="region of interest" description="Disordered" evidence="3">
    <location>
        <begin position="228"/>
        <end position="266"/>
    </location>
</feature>
<proteinExistence type="inferred from homology"/>
<evidence type="ECO:0008006" key="7">
    <source>
        <dbReference type="Google" id="ProtNLM"/>
    </source>
</evidence>
<keyword evidence="6" id="KW-1185">Reference proteome</keyword>
<dbReference type="PANTHER" id="PTHR33365:SF4">
    <property type="entry name" value="CYCLOCHLOROTINE BIOSYNTHESIS PROTEIN O"/>
    <property type="match status" value="1"/>
</dbReference>
<dbReference type="OrthoDB" id="3687641at2759"/>
<evidence type="ECO:0000256" key="4">
    <source>
        <dbReference type="SAM" id="Phobius"/>
    </source>
</evidence>
<sequence length="266" mass="30520">MLPAGTRTARYQRIEEIAEDYSRMDSCSRIFSLYLAVSFVSGFCFALILSKISVGQGLGSYESGFTTEIESLRPAISLVKTQFSGTLRYKDGDHLYIDLGPHGIRYFGIPSSEVDDAWEELIGDHEGEFSGDILGPDVLHSLHCLNEVRKILDSQYYYNRTLEGLNRGRRVHIDHCLNHLRQVIQCHMDLTPVRTVYFEDMNAEVGDFDQAHMCRDMEKLHQWMNKNHAASTDSPQKIPGDRVHRLGYPDTEESMSTWDSREREFD</sequence>
<feature type="transmembrane region" description="Helical" evidence="4">
    <location>
        <begin position="30"/>
        <end position="49"/>
    </location>
</feature>
<dbReference type="InterPro" id="IPR021765">
    <property type="entry name" value="UstYa-like"/>
</dbReference>
<dbReference type="AlphaFoldDB" id="A0A6A5ZBC1"/>
<gene>
    <name evidence="5" type="ORF">BDV96DRAFT_644959</name>
</gene>
<dbReference type="PANTHER" id="PTHR33365">
    <property type="entry name" value="YALI0B05434P"/>
    <property type="match status" value="1"/>
</dbReference>
<dbReference type="Pfam" id="PF11807">
    <property type="entry name" value="UstYa"/>
    <property type="match status" value="1"/>
</dbReference>
<keyword evidence="4" id="KW-0472">Membrane</keyword>
<comment type="similarity">
    <text evidence="2">Belongs to the ustYa family.</text>
</comment>
<evidence type="ECO:0000256" key="2">
    <source>
        <dbReference type="ARBA" id="ARBA00035112"/>
    </source>
</evidence>
<dbReference type="EMBL" id="ML977320">
    <property type="protein sequence ID" value="KAF2116526.1"/>
    <property type="molecule type" value="Genomic_DNA"/>
</dbReference>
<evidence type="ECO:0000256" key="3">
    <source>
        <dbReference type="SAM" id="MobiDB-lite"/>
    </source>
</evidence>
<organism evidence="5 6">
    <name type="scientific">Lophiotrema nucula</name>
    <dbReference type="NCBI Taxonomy" id="690887"/>
    <lineage>
        <taxon>Eukaryota</taxon>
        <taxon>Fungi</taxon>
        <taxon>Dikarya</taxon>
        <taxon>Ascomycota</taxon>
        <taxon>Pezizomycotina</taxon>
        <taxon>Dothideomycetes</taxon>
        <taxon>Pleosporomycetidae</taxon>
        <taxon>Pleosporales</taxon>
        <taxon>Lophiotremataceae</taxon>
        <taxon>Lophiotrema</taxon>
    </lineage>
</organism>
<dbReference type="Proteomes" id="UP000799770">
    <property type="component" value="Unassembled WGS sequence"/>
</dbReference>
<evidence type="ECO:0000256" key="1">
    <source>
        <dbReference type="ARBA" id="ARBA00004685"/>
    </source>
</evidence>
<name>A0A6A5ZBC1_9PLEO</name>
<evidence type="ECO:0000313" key="6">
    <source>
        <dbReference type="Proteomes" id="UP000799770"/>
    </source>
</evidence>
<accession>A0A6A5ZBC1</accession>
<keyword evidence="4" id="KW-0812">Transmembrane</keyword>